<dbReference type="Proteomes" id="UP000253141">
    <property type="component" value="Unassembled WGS sequence"/>
</dbReference>
<proteinExistence type="predicted"/>
<protein>
    <submittedName>
        <fullName evidence="2">Alpha/beta hydrolase</fullName>
    </submittedName>
</protein>
<dbReference type="PRINTS" id="PR00111">
    <property type="entry name" value="ABHYDROLASE"/>
</dbReference>
<gene>
    <name evidence="2" type="ORF">DVG78_11735</name>
</gene>
<dbReference type="Pfam" id="PF00561">
    <property type="entry name" value="Abhydrolase_1"/>
    <property type="match status" value="1"/>
</dbReference>
<comment type="caution">
    <text evidence="2">The sequence shown here is derived from an EMBL/GenBank/DDBJ whole genome shotgun (WGS) entry which is preliminary data.</text>
</comment>
<dbReference type="SUPFAM" id="SSF53474">
    <property type="entry name" value="alpha/beta-Hydrolases"/>
    <property type="match status" value="1"/>
</dbReference>
<evidence type="ECO:0000313" key="3">
    <source>
        <dbReference type="Proteomes" id="UP000253141"/>
    </source>
</evidence>
<dbReference type="InterPro" id="IPR000073">
    <property type="entry name" value="AB_hydrolase_1"/>
</dbReference>
<dbReference type="AlphaFoldDB" id="A0A369I9B1"/>
<evidence type="ECO:0000313" key="2">
    <source>
        <dbReference type="EMBL" id="RDB05662.1"/>
    </source>
</evidence>
<dbReference type="EMBL" id="QPIW01000008">
    <property type="protein sequence ID" value="RDB05662.1"/>
    <property type="molecule type" value="Genomic_DNA"/>
</dbReference>
<dbReference type="PANTHER" id="PTHR43433:SF5">
    <property type="entry name" value="AB HYDROLASE-1 DOMAIN-CONTAINING PROTEIN"/>
    <property type="match status" value="1"/>
</dbReference>
<accession>A0A369I9B1</accession>
<sequence>MPFVQTNGINFYYAERGPSSAEPLLLIMGITAPGGVWEPHASYWQNDFRCIIGDNRGVGQSDKPAGPYSTEQMADDYAGLLDALQLENVRVVGCSMGSTIAQQLAIRHPKKVRSLVLMCPWARCDNAAKAIFQHMTHCKARFRPEEFSLYIQQLIYSKASWDNEQTAADLEAGRNQAAIDPFPQPLHGLEGQAAACIAHNALAELPSLTQPALIIGGKEDIFTPVWMANEVAGAIPNSDLFLYEKAGHIFHFEQLEDFNPRVKNWLLAH</sequence>
<feature type="domain" description="AB hydrolase-1" evidence="1">
    <location>
        <begin position="23"/>
        <end position="253"/>
    </location>
</feature>
<reference evidence="2 3" key="1">
    <citation type="submission" date="2018-07" db="EMBL/GenBank/DDBJ databases">
        <title>Genome analysis of Runella aurantiaca.</title>
        <authorList>
            <person name="Yang X."/>
        </authorList>
    </citation>
    <scope>NUCLEOTIDE SEQUENCE [LARGE SCALE GENOMIC DNA]</scope>
    <source>
        <strain evidence="2 3">YX9</strain>
    </source>
</reference>
<evidence type="ECO:0000259" key="1">
    <source>
        <dbReference type="Pfam" id="PF00561"/>
    </source>
</evidence>
<keyword evidence="2" id="KW-0378">Hydrolase</keyword>
<keyword evidence="3" id="KW-1185">Reference proteome</keyword>
<dbReference type="InterPro" id="IPR029058">
    <property type="entry name" value="AB_hydrolase_fold"/>
</dbReference>
<dbReference type="GO" id="GO:0016787">
    <property type="term" value="F:hydrolase activity"/>
    <property type="evidence" value="ECO:0007669"/>
    <property type="project" value="UniProtKB-KW"/>
</dbReference>
<dbReference type="InterPro" id="IPR050471">
    <property type="entry name" value="AB_hydrolase"/>
</dbReference>
<dbReference type="Gene3D" id="3.40.50.1820">
    <property type="entry name" value="alpha/beta hydrolase"/>
    <property type="match status" value="1"/>
</dbReference>
<dbReference type="OrthoDB" id="9780932at2"/>
<dbReference type="PANTHER" id="PTHR43433">
    <property type="entry name" value="HYDROLASE, ALPHA/BETA FOLD FAMILY PROTEIN"/>
    <property type="match status" value="1"/>
</dbReference>
<organism evidence="2 3">
    <name type="scientific">Runella aurantiaca</name>
    <dbReference type="NCBI Taxonomy" id="2282308"/>
    <lineage>
        <taxon>Bacteria</taxon>
        <taxon>Pseudomonadati</taxon>
        <taxon>Bacteroidota</taxon>
        <taxon>Cytophagia</taxon>
        <taxon>Cytophagales</taxon>
        <taxon>Spirosomataceae</taxon>
        <taxon>Runella</taxon>
    </lineage>
</organism>
<name>A0A369I9B1_9BACT</name>
<dbReference type="RefSeq" id="WP_114461269.1">
    <property type="nucleotide sequence ID" value="NZ_QPIW01000008.1"/>
</dbReference>